<evidence type="ECO:0008006" key="8">
    <source>
        <dbReference type="Google" id="ProtNLM"/>
    </source>
</evidence>
<evidence type="ECO:0000256" key="5">
    <source>
        <dbReference type="SAM" id="Phobius"/>
    </source>
</evidence>
<keyword evidence="7" id="KW-1185">Reference proteome</keyword>
<comment type="caution">
    <text evidence="6">The sequence shown here is derived from an EMBL/GenBank/DDBJ whole genome shotgun (WGS) entry which is preliminary data.</text>
</comment>
<dbReference type="RefSeq" id="WP_006018813.1">
    <property type="nucleotide sequence ID" value="NZ_KB375282.1"/>
</dbReference>
<feature type="transmembrane region" description="Helical" evidence="5">
    <location>
        <begin position="75"/>
        <end position="93"/>
    </location>
</feature>
<feature type="transmembrane region" description="Helical" evidence="5">
    <location>
        <begin position="12"/>
        <end position="35"/>
    </location>
</feature>
<organism evidence="6 7">
    <name type="scientific">Afipia broomeae ATCC 49717</name>
    <dbReference type="NCBI Taxonomy" id="883078"/>
    <lineage>
        <taxon>Bacteria</taxon>
        <taxon>Pseudomonadati</taxon>
        <taxon>Pseudomonadota</taxon>
        <taxon>Alphaproteobacteria</taxon>
        <taxon>Hyphomicrobiales</taxon>
        <taxon>Nitrobacteraceae</taxon>
        <taxon>Afipia</taxon>
    </lineage>
</organism>
<name>K8PRN3_9BRAD</name>
<dbReference type="GO" id="GO:0016020">
    <property type="term" value="C:membrane"/>
    <property type="evidence" value="ECO:0007669"/>
    <property type="project" value="UniProtKB-SubCell"/>
</dbReference>
<evidence type="ECO:0000256" key="3">
    <source>
        <dbReference type="ARBA" id="ARBA00022989"/>
    </source>
</evidence>
<comment type="subcellular location">
    <subcellularLocation>
        <location evidence="1">Membrane</location>
        <topology evidence="1">Multi-pass membrane protein</topology>
    </subcellularLocation>
</comment>
<dbReference type="Proteomes" id="UP000001096">
    <property type="component" value="Unassembled WGS sequence"/>
</dbReference>
<evidence type="ECO:0000256" key="2">
    <source>
        <dbReference type="ARBA" id="ARBA00022692"/>
    </source>
</evidence>
<protein>
    <recommendedName>
        <fullName evidence="8">DoxX family protein</fullName>
    </recommendedName>
</protein>
<dbReference type="eggNOG" id="COG3795">
    <property type="taxonomic scope" value="Bacteria"/>
</dbReference>
<evidence type="ECO:0000313" key="7">
    <source>
        <dbReference type="Proteomes" id="UP000001096"/>
    </source>
</evidence>
<dbReference type="InterPro" id="IPR032808">
    <property type="entry name" value="DoxX"/>
</dbReference>
<feature type="transmembrane region" description="Helical" evidence="5">
    <location>
        <begin position="99"/>
        <end position="119"/>
    </location>
</feature>
<dbReference type="HOGENOM" id="CLU_120475_1_0_5"/>
<dbReference type="Pfam" id="PF13564">
    <property type="entry name" value="DoxX_2"/>
    <property type="match status" value="1"/>
</dbReference>
<evidence type="ECO:0000313" key="6">
    <source>
        <dbReference type="EMBL" id="EKS41023.1"/>
    </source>
</evidence>
<dbReference type="EMBL" id="AGWX01000001">
    <property type="protein sequence ID" value="EKS41023.1"/>
    <property type="molecule type" value="Genomic_DNA"/>
</dbReference>
<reference evidence="6 7" key="1">
    <citation type="submission" date="2012-04" db="EMBL/GenBank/DDBJ databases">
        <title>The Genome Sequence of Afipia broomeae ATCC 49717.</title>
        <authorList>
            <consortium name="The Broad Institute Genome Sequencing Platform"/>
            <person name="Earl A."/>
            <person name="Ward D."/>
            <person name="Feldgarden M."/>
            <person name="Gevers D."/>
            <person name="Huys G."/>
            <person name="Walker B."/>
            <person name="Young S.K."/>
            <person name="Zeng Q."/>
            <person name="Gargeya S."/>
            <person name="Fitzgerald M."/>
            <person name="Haas B."/>
            <person name="Abouelleil A."/>
            <person name="Alvarado L."/>
            <person name="Arachchi H.M."/>
            <person name="Berlin A."/>
            <person name="Chapman S.B."/>
            <person name="Goldberg J."/>
            <person name="Griggs A."/>
            <person name="Gujja S."/>
            <person name="Hansen M."/>
            <person name="Howarth C."/>
            <person name="Imamovic A."/>
            <person name="Larimer J."/>
            <person name="McCowen C."/>
            <person name="Montmayeur A."/>
            <person name="Murphy C."/>
            <person name="Neiman D."/>
            <person name="Pearson M."/>
            <person name="Priest M."/>
            <person name="Roberts A."/>
            <person name="Saif S."/>
            <person name="Shea T."/>
            <person name="Sisk P."/>
            <person name="Sykes S."/>
            <person name="Wortman J."/>
            <person name="Nusbaum C."/>
            <person name="Birren B."/>
        </authorList>
    </citation>
    <scope>NUCLEOTIDE SEQUENCE [LARGE SCALE GENOMIC DNA]</scope>
    <source>
        <strain evidence="6 7">ATCC 49717</strain>
    </source>
</reference>
<gene>
    <name evidence="6" type="ORF">HMPREF9695_00115</name>
</gene>
<feature type="transmembrane region" description="Helical" evidence="5">
    <location>
        <begin position="47"/>
        <end position="68"/>
    </location>
</feature>
<evidence type="ECO:0000256" key="4">
    <source>
        <dbReference type="ARBA" id="ARBA00023136"/>
    </source>
</evidence>
<keyword evidence="2 5" id="KW-0812">Transmembrane</keyword>
<evidence type="ECO:0000256" key="1">
    <source>
        <dbReference type="ARBA" id="ARBA00004141"/>
    </source>
</evidence>
<keyword evidence="4 5" id="KW-0472">Membrane</keyword>
<dbReference type="PATRIC" id="fig|883078.3.peg.114"/>
<dbReference type="AlphaFoldDB" id="K8PRN3"/>
<keyword evidence="3 5" id="KW-1133">Transmembrane helix</keyword>
<sequence>MNELVPISTTALWTGRVLSGLVIVFLLFDAVIKLIPLDVVVETSRQLGIPTNLAVTLGVLTLLGTLLYAYPRTSVLGAILLTGYLGGAIYVHVRADSPLFSHTLFGVYLGILLWGGLYLRDERLRLIFPWRR</sequence>
<accession>K8PRN3</accession>
<proteinExistence type="predicted"/>